<feature type="transmembrane region" description="Helical" evidence="1">
    <location>
        <begin position="16"/>
        <end position="37"/>
    </location>
</feature>
<keyword evidence="1" id="KW-1133">Transmembrane helix</keyword>
<evidence type="ECO:0000256" key="1">
    <source>
        <dbReference type="SAM" id="Phobius"/>
    </source>
</evidence>
<organism evidence="3 4">
    <name type="scientific">Erythranthe guttata</name>
    <name type="common">Yellow monkey flower</name>
    <name type="synonym">Mimulus guttatus</name>
    <dbReference type="NCBI Taxonomy" id="4155"/>
    <lineage>
        <taxon>Eukaryota</taxon>
        <taxon>Viridiplantae</taxon>
        <taxon>Streptophyta</taxon>
        <taxon>Embryophyta</taxon>
        <taxon>Tracheophyta</taxon>
        <taxon>Spermatophyta</taxon>
        <taxon>Magnoliopsida</taxon>
        <taxon>eudicotyledons</taxon>
        <taxon>Gunneridae</taxon>
        <taxon>Pentapetalae</taxon>
        <taxon>asterids</taxon>
        <taxon>lamiids</taxon>
        <taxon>Lamiales</taxon>
        <taxon>Phrymaceae</taxon>
        <taxon>Erythranthe</taxon>
    </lineage>
</organism>
<dbReference type="EMBL" id="KI631506">
    <property type="protein sequence ID" value="EYU27017.1"/>
    <property type="molecule type" value="Genomic_DNA"/>
</dbReference>
<reference evidence="3 4" key="1">
    <citation type="journal article" date="2013" name="Proc. Natl. Acad. Sci. U.S.A.">
        <title>Fine-scale variation in meiotic recombination in Mimulus inferred from population shotgun sequencing.</title>
        <authorList>
            <person name="Hellsten U."/>
            <person name="Wright K.M."/>
            <person name="Jenkins J."/>
            <person name="Shu S."/>
            <person name="Yuan Y."/>
            <person name="Wessler S.R."/>
            <person name="Schmutz J."/>
            <person name="Willis J.H."/>
            <person name="Rokhsar D.S."/>
        </authorList>
    </citation>
    <scope>NUCLEOTIDE SEQUENCE [LARGE SCALE GENOMIC DNA]</scope>
    <source>
        <strain evidence="4">cv. DUN x IM62</strain>
    </source>
</reference>
<dbReference type="OMA" id="NIRWAIL"/>
<feature type="transmembrane region" description="Helical" evidence="1">
    <location>
        <begin position="297"/>
        <end position="319"/>
    </location>
</feature>
<sequence length="696" mass="79987">MSDHVPTRAKKLWDEWNLRCVVLISLLFQVVLIFLAGSRKRRASLWLTWFIWICYLLADWMAAFAVGLISHGQSNAISKELASFWAPFLLLHLGGPDAITAFSLEDNELWIRHLLGFIIQLIAVVYVFFQSLPNSQFWLLTVLMLLAGAYKYTERTRALYGACLSNFKAALLPNPDAGPNYARLMEEYSAMVAARVPVTIAKEPERGSSSLSTNNNDNNNIFETEILSPMEIVLNGYKFFNIFKGLIVDHMFSFHERNESRDFFFRRQAADAFSVLEVELNFMYDALYTKMVMVNSIFVYLLRGACSVLIGMCLQQFICLPKHNISLSDKIVTYVLLGGAVCLDLVAYFNLLFSDWTIVSAKQAMSRFLIRSPFGKRNHRWSNAMSQHSFISFCLKPRFRWVNTVADFLGVKDILDECKYKKSIVCEQNLKEFIFNELRTKAQKAQTNKMAKEIYSARGECVLLDYPRHYSYPLISSSVSDLESEYDESLLMWHIATELCYFTSTDQSNNNPNREICKVLSDYMLYLLVMRPKLMSAVAGIGQIRFTDTCEEAKIFFQRWRHELISTWSTPTNIGDRKVSACEKLMSVKTVVKPREVKGDRSKSLLFDACMLAHELEKFGEVRKWEMMSKVWVELLAYAASHCRANEHARQLSEGGELIVFVWLQMAHFGLGEQFRIEAGHARAKLLAKEVNTEYP</sequence>
<feature type="transmembrane region" description="Helical" evidence="1">
    <location>
        <begin position="331"/>
        <end position="353"/>
    </location>
</feature>
<dbReference type="InterPro" id="IPR025315">
    <property type="entry name" value="DUF4220"/>
</dbReference>
<dbReference type="InterPro" id="IPR007658">
    <property type="entry name" value="DUF594"/>
</dbReference>
<feature type="transmembrane region" description="Helical" evidence="1">
    <location>
        <begin position="82"/>
        <end position="102"/>
    </location>
</feature>
<dbReference type="eggNOG" id="ENOG502QQBP">
    <property type="taxonomic scope" value="Eukaryota"/>
</dbReference>
<accession>A0A022QEE3</accession>
<feature type="transmembrane region" description="Helical" evidence="1">
    <location>
        <begin position="135"/>
        <end position="152"/>
    </location>
</feature>
<evidence type="ECO:0000313" key="4">
    <source>
        <dbReference type="Proteomes" id="UP000030748"/>
    </source>
</evidence>
<gene>
    <name evidence="3" type="ORF">MIMGU_mgv1a019065mg</name>
</gene>
<dbReference type="AlphaFoldDB" id="A0A022QEE3"/>
<keyword evidence="4" id="KW-1185">Reference proteome</keyword>
<feature type="transmembrane region" description="Helical" evidence="1">
    <location>
        <begin position="49"/>
        <end position="70"/>
    </location>
</feature>
<evidence type="ECO:0000313" key="3">
    <source>
        <dbReference type="EMBL" id="EYU27017.1"/>
    </source>
</evidence>
<dbReference type="PhylomeDB" id="A0A022QEE3"/>
<dbReference type="Proteomes" id="UP000030748">
    <property type="component" value="Unassembled WGS sequence"/>
</dbReference>
<dbReference type="Pfam" id="PF13968">
    <property type="entry name" value="DUF4220"/>
    <property type="match status" value="1"/>
</dbReference>
<dbReference type="KEGG" id="egt:105969578"/>
<feature type="transmembrane region" description="Helical" evidence="1">
    <location>
        <begin position="109"/>
        <end position="129"/>
    </location>
</feature>
<keyword evidence="1" id="KW-0812">Transmembrane</keyword>
<dbReference type="PANTHER" id="PTHR31325">
    <property type="entry name" value="OS01G0798800 PROTEIN-RELATED"/>
    <property type="match status" value="1"/>
</dbReference>
<protein>
    <recommendedName>
        <fullName evidence="2">DUF4220 domain-containing protein</fullName>
    </recommendedName>
</protein>
<proteinExistence type="predicted"/>
<dbReference type="Pfam" id="PF04578">
    <property type="entry name" value="DUF594"/>
    <property type="match status" value="1"/>
</dbReference>
<feature type="domain" description="DUF4220" evidence="2">
    <location>
        <begin position="52"/>
        <end position="393"/>
    </location>
</feature>
<keyword evidence="1" id="KW-0472">Membrane</keyword>
<dbReference type="OrthoDB" id="1689146at2759"/>
<name>A0A022QEE3_ERYGU</name>
<evidence type="ECO:0000259" key="2">
    <source>
        <dbReference type="Pfam" id="PF13968"/>
    </source>
</evidence>
<dbReference type="STRING" id="4155.A0A022QEE3"/>